<keyword evidence="7" id="KW-0686">Riboflavin biosynthesis</keyword>
<evidence type="ECO:0000256" key="4">
    <source>
        <dbReference type="ARBA" id="ARBA00011233"/>
    </source>
</evidence>
<comment type="caution">
    <text evidence="13">The sequence shown here is derived from an EMBL/GenBank/DDBJ whole genome shotgun (WGS) entry which is preliminary data.</text>
</comment>
<dbReference type="NCBIfam" id="NF006767">
    <property type="entry name" value="PRK09289.1"/>
    <property type="match status" value="1"/>
</dbReference>
<keyword evidence="8 13" id="KW-0808">Transferase</keyword>
<evidence type="ECO:0000256" key="10">
    <source>
        <dbReference type="NCBIfam" id="TIGR00187"/>
    </source>
</evidence>
<reference evidence="13" key="2">
    <citation type="journal article" date="2021" name="PeerJ">
        <title>Extensive microbial diversity within the chicken gut microbiome revealed by metagenomics and culture.</title>
        <authorList>
            <person name="Gilroy R."/>
            <person name="Ravi A."/>
            <person name="Getino M."/>
            <person name="Pursley I."/>
            <person name="Horton D.L."/>
            <person name="Alikhan N.F."/>
            <person name="Baker D."/>
            <person name="Gharbi K."/>
            <person name="Hall N."/>
            <person name="Watson M."/>
            <person name="Adriaenssens E.M."/>
            <person name="Foster-Nyarko E."/>
            <person name="Jarju S."/>
            <person name="Secka A."/>
            <person name="Antonio M."/>
            <person name="Oren A."/>
            <person name="Chaudhuri R.R."/>
            <person name="La Ragione R."/>
            <person name="Hildebrand F."/>
            <person name="Pallen M.J."/>
        </authorList>
    </citation>
    <scope>NUCLEOTIDE SEQUENCE</scope>
    <source>
        <strain evidence="13">10669</strain>
    </source>
</reference>
<accession>A0A9D1T0V0</accession>
<comment type="catalytic activity">
    <reaction evidence="1">
        <text>2 6,7-dimethyl-8-(1-D-ribityl)lumazine + H(+) = 5-amino-6-(D-ribitylamino)uracil + riboflavin</text>
        <dbReference type="Rhea" id="RHEA:20772"/>
        <dbReference type="ChEBI" id="CHEBI:15378"/>
        <dbReference type="ChEBI" id="CHEBI:15934"/>
        <dbReference type="ChEBI" id="CHEBI:57986"/>
        <dbReference type="ChEBI" id="CHEBI:58201"/>
        <dbReference type="EC" id="2.5.1.9"/>
    </reaction>
</comment>
<dbReference type="FunFam" id="2.40.30.20:FF:000004">
    <property type="entry name" value="Riboflavin synthase, alpha subunit"/>
    <property type="match status" value="1"/>
</dbReference>
<feature type="repeat" description="Lumazine-binding" evidence="11">
    <location>
        <begin position="98"/>
        <end position="196"/>
    </location>
</feature>
<evidence type="ECO:0000256" key="6">
    <source>
        <dbReference type="ARBA" id="ARBA00013950"/>
    </source>
</evidence>
<comment type="function">
    <text evidence="2">Catalyzes the dismutation of two molecules of 6,7-dimethyl-8-ribityllumazine, resulting in the formation of riboflavin and 5-amino-6-(D-ribitylamino)uracil.</text>
</comment>
<dbReference type="EMBL" id="DVOG01000084">
    <property type="protein sequence ID" value="HIV04163.1"/>
    <property type="molecule type" value="Genomic_DNA"/>
</dbReference>
<comment type="pathway">
    <text evidence="3">Cofactor biosynthesis; riboflavin biosynthesis; riboflavin from 2-hydroxy-3-oxobutyl phosphate and 5-amino-6-(D-ribitylamino)uracil: step 2/2.</text>
</comment>
<evidence type="ECO:0000256" key="8">
    <source>
        <dbReference type="ARBA" id="ARBA00022679"/>
    </source>
</evidence>
<evidence type="ECO:0000259" key="12">
    <source>
        <dbReference type="PROSITE" id="PS51177"/>
    </source>
</evidence>
<dbReference type="NCBIfam" id="NF009566">
    <property type="entry name" value="PRK13020.1"/>
    <property type="match status" value="1"/>
</dbReference>
<dbReference type="CDD" id="cd00402">
    <property type="entry name" value="Riboflavin_synthase_like"/>
    <property type="match status" value="1"/>
</dbReference>
<proteinExistence type="predicted"/>
<dbReference type="NCBIfam" id="TIGR00187">
    <property type="entry name" value="ribE"/>
    <property type="match status" value="1"/>
</dbReference>
<dbReference type="EC" id="2.5.1.9" evidence="5 10"/>
<gene>
    <name evidence="13" type="ORF">IAC75_03300</name>
</gene>
<dbReference type="GO" id="GO:0009231">
    <property type="term" value="P:riboflavin biosynthetic process"/>
    <property type="evidence" value="ECO:0007669"/>
    <property type="project" value="UniProtKB-KW"/>
</dbReference>
<comment type="subunit">
    <text evidence="4">Homotrimer.</text>
</comment>
<feature type="repeat" description="Lumazine-binding" evidence="11">
    <location>
        <begin position="1"/>
        <end position="97"/>
    </location>
</feature>
<dbReference type="AlphaFoldDB" id="A0A9D1T0V0"/>
<dbReference type="Proteomes" id="UP000886812">
    <property type="component" value="Unassembled WGS sequence"/>
</dbReference>
<dbReference type="InterPro" id="IPR001783">
    <property type="entry name" value="Lumazine-bd"/>
</dbReference>
<dbReference type="Gene3D" id="2.40.30.20">
    <property type="match status" value="2"/>
</dbReference>
<evidence type="ECO:0000256" key="9">
    <source>
        <dbReference type="ARBA" id="ARBA00022737"/>
    </source>
</evidence>
<dbReference type="InterPro" id="IPR017938">
    <property type="entry name" value="Riboflavin_synthase-like_b-brl"/>
</dbReference>
<dbReference type="FunFam" id="2.40.30.20:FF:000003">
    <property type="entry name" value="Riboflavin synthase, alpha subunit"/>
    <property type="match status" value="1"/>
</dbReference>
<name>A0A9D1T0V0_9BACT</name>
<dbReference type="SUPFAM" id="SSF63380">
    <property type="entry name" value="Riboflavin synthase domain-like"/>
    <property type="match status" value="2"/>
</dbReference>
<dbReference type="Pfam" id="PF00677">
    <property type="entry name" value="Lum_binding"/>
    <property type="match status" value="2"/>
</dbReference>
<evidence type="ECO:0000256" key="5">
    <source>
        <dbReference type="ARBA" id="ARBA00012827"/>
    </source>
</evidence>
<evidence type="ECO:0000256" key="1">
    <source>
        <dbReference type="ARBA" id="ARBA00000968"/>
    </source>
</evidence>
<evidence type="ECO:0000256" key="3">
    <source>
        <dbReference type="ARBA" id="ARBA00004887"/>
    </source>
</evidence>
<dbReference type="PANTHER" id="PTHR21098">
    <property type="entry name" value="RIBOFLAVIN SYNTHASE ALPHA CHAIN"/>
    <property type="match status" value="1"/>
</dbReference>
<evidence type="ECO:0000313" key="13">
    <source>
        <dbReference type="EMBL" id="HIV04163.1"/>
    </source>
</evidence>
<organism evidence="13 14">
    <name type="scientific">Candidatus Spyradosoma merdigallinarum</name>
    <dbReference type="NCBI Taxonomy" id="2840950"/>
    <lineage>
        <taxon>Bacteria</taxon>
        <taxon>Pseudomonadati</taxon>
        <taxon>Verrucomicrobiota</taxon>
        <taxon>Opitutia</taxon>
        <taxon>Opitutia incertae sedis</taxon>
        <taxon>Candidatus Spyradosoma</taxon>
    </lineage>
</organism>
<evidence type="ECO:0000313" key="14">
    <source>
        <dbReference type="Proteomes" id="UP000886812"/>
    </source>
</evidence>
<dbReference type="InterPro" id="IPR026017">
    <property type="entry name" value="Lumazine-bd_dom"/>
</dbReference>
<feature type="domain" description="Lumazine-binding" evidence="12">
    <location>
        <begin position="1"/>
        <end position="97"/>
    </location>
</feature>
<protein>
    <recommendedName>
        <fullName evidence="6 10">Riboflavin synthase</fullName>
        <ecNumber evidence="5 10">2.5.1.9</ecNumber>
    </recommendedName>
</protein>
<keyword evidence="9" id="KW-0677">Repeat</keyword>
<evidence type="ECO:0000256" key="7">
    <source>
        <dbReference type="ARBA" id="ARBA00022619"/>
    </source>
</evidence>
<reference evidence="13" key="1">
    <citation type="submission" date="2020-10" db="EMBL/GenBank/DDBJ databases">
        <authorList>
            <person name="Gilroy R."/>
        </authorList>
    </citation>
    <scope>NUCLEOTIDE SEQUENCE</scope>
    <source>
        <strain evidence="13">10669</strain>
    </source>
</reference>
<evidence type="ECO:0000256" key="2">
    <source>
        <dbReference type="ARBA" id="ARBA00002803"/>
    </source>
</evidence>
<sequence>MFTGLVETTGTVVSLTKSANGVWRLTVDAPAFGGAPAVGDSIANNGCCLTVAEKDGTKLVFDVLDETLRKTSFSLLKPGSAVNLERSLTPESRMGGHFVTGHVDATGTVASLRKEGANFRLCVRAPKEFRKYLAYKCSVAVDGISLTVAALNDADGTFDIWLIPHTMEMTNLRERRAGEPVNLEFDILAKYVERIATFPRD</sequence>
<dbReference type="PIRSF" id="PIRSF000498">
    <property type="entry name" value="Riboflavin_syn_A"/>
    <property type="match status" value="1"/>
</dbReference>
<dbReference type="GO" id="GO:0004746">
    <property type="term" value="F:riboflavin synthase activity"/>
    <property type="evidence" value="ECO:0007669"/>
    <property type="project" value="UniProtKB-UniRule"/>
</dbReference>
<feature type="domain" description="Lumazine-binding" evidence="12">
    <location>
        <begin position="98"/>
        <end position="196"/>
    </location>
</feature>
<dbReference type="PANTHER" id="PTHR21098:SF0">
    <property type="entry name" value="RIBOFLAVIN SYNTHASE"/>
    <property type="match status" value="1"/>
</dbReference>
<evidence type="ECO:0000256" key="11">
    <source>
        <dbReference type="PROSITE-ProRule" id="PRU00524"/>
    </source>
</evidence>
<dbReference type="PROSITE" id="PS51177">
    <property type="entry name" value="LUMAZINE_BIND"/>
    <property type="match status" value="2"/>
</dbReference>
<dbReference type="InterPro" id="IPR023366">
    <property type="entry name" value="ATP_synth_asu-like_sf"/>
</dbReference>